<dbReference type="Pfam" id="PF00071">
    <property type="entry name" value="Ras"/>
    <property type="match status" value="1"/>
</dbReference>
<name>A0A6B2LNM8_9EUKA</name>
<dbReference type="PANTHER" id="PTHR47980">
    <property type="entry name" value="LD44762P"/>
    <property type="match status" value="1"/>
</dbReference>
<dbReference type="SUPFAM" id="SSF52540">
    <property type="entry name" value="P-loop containing nucleoside triphosphate hydrolases"/>
    <property type="match status" value="1"/>
</dbReference>
<keyword evidence="2" id="KW-0547">Nucleotide-binding</keyword>
<organism evidence="4">
    <name type="scientific">Arcella intermedia</name>
    <dbReference type="NCBI Taxonomy" id="1963864"/>
    <lineage>
        <taxon>Eukaryota</taxon>
        <taxon>Amoebozoa</taxon>
        <taxon>Tubulinea</taxon>
        <taxon>Elardia</taxon>
        <taxon>Arcellinida</taxon>
        <taxon>Sphaerothecina</taxon>
        <taxon>Arcellidae</taxon>
        <taxon>Arcella</taxon>
    </lineage>
</organism>
<reference evidence="4" key="1">
    <citation type="journal article" date="2020" name="J. Eukaryot. Microbiol.">
        <title>De novo Sequencing, Assembly and Annotation of the Transcriptome for the Free-Living Testate Amoeba Arcella intermedia.</title>
        <authorList>
            <person name="Ribeiro G.M."/>
            <person name="Porfirio-Sousa A.L."/>
            <person name="Maurer-Alcala X.X."/>
            <person name="Katz L.A."/>
            <person name="Lahr D.J.G."/>
        </authorList>
    </citation>
    <scope>NUCLEOTIDE SEQUENCE</scope>
</reference>
<dbReference type="AlphaFoldDB" id="A0A6B2LNM8"/>
<dbReference type="InterPro" id="IPR027417">
    <property type="entry name" value="P-loop_NTPase"/>
</dbReference>
<comment type="similarity">
    <text evidence="1">Belongs to the small GTPase superfamily. Rab family.</text>
</comment>
<keyword evidence="3" id="KW-0342">GTP-binding</keyword>
<accession>A0A6B2LNM8</accession>
<sequence length="87" mass="10001">MLVYDVTRTESFVKLERWHKTIQRYAPLAKLIVVGNKCDLVFDRKITAMQGEGLAKKYNAEFIETSALDDTNVEEAFANLRATLIYN</sequence>
<dbReference type="PROSITE" id="PS51419">
    <property type="entry name" value="RAB"/>
    <property type="match status" value="1"/>
</dbReference>
<dbReference type="SMART" id="SM00173">
    <property type="entry name" value="RAS"/>
    <property type="match status" value="1"/>
</dbReference>
<protein>
    <submittedName>
        <fullName evidence="4">Uncharacterized protein</fullName>
    </submittedName>
</protein>
<evidence type="ECO:0000256" key="1">
    <source>
        <dbReference type="ARBA" id="ARBA00006270"/>
    </source>
</evidence>
<proteinExistence type="inferred from homology"/>
<dbReference type="Gene3D" id="3.40.50.300">
    <property type="entry name" value="P-loop containing nucleotide triphosphate hydrolases"/>
    <property type="match status" value="1"/>
</dbReference>
<dbReference type="InterPro" id="IPR050305">
    <property type="entry name" value="Small_GTPase_Rab"/>
</dbReference>
<evidence type="ECO:0000313" key="4">
    <source>
        <dbReference type="EMBL" id="NDV38318.1"/>
    </source>
</evidence>
<evidence type="ECO:0000256" key="3">
    <source>
        <dbReference type="ARBA" id="ARBA00023134"/>
    </source>
</evidence>
<dbReference type="EMBL" id="GIBP01009349">
    <property type="protein sequence ID" value="NDV38318.1"/>
    <property type="molecule type" value="Transcribed_RNA"/>
</dbReference>
<dbReference type="InterPro" id="IPR001806">
    <property type="entry name" value="Small_GTPase"/>
</dbReference>
<evidence type="ECO:0000256" key="2">
    <source>
        <dbReference type="ARBA" id="ARBA00022741"/>
    </source>
</evidence>
<dbReference type="PRINTS" id="PR00449">
    <property type="entry name" value="RASTRNSFRMNG"/>
</dbReference>
<dbReference type="PROSITE" id="PS51421">
    <property type="entry name" value="RAS"/>
    <property type="match status" value="1"/>
</dbReference>
<dbReference type="GO" id="GO:0005525">
    <property type="term" value="F:GTP binding"/>
    <property type="evidence" value="ECO:0007669"/>
    <property type="project" value="UniProtKB-KW"/>
</dbReference>
<dbReference type="GO" id="GO:0003924">
    <property type="term" value="F:GTPase activity"/>
    <property type="evidence" value="ECO:0007669"/>
    <property type="project" value="InterPro"/>
</dbReference>
<dbReference type="SMART" id="SM00175">
    <property type="entry name" value="RAB"/>
    <property type="match status" value="1"/>
</dbReference>